<gene>
    <name evidence="14" type="ORF">NliqN6_3676</name>
</gene>
<proteinExistence type="inferred from homology"/>
<evidence type="ECO:0000256" key="4">
    <source>
        <dbReference type="ARBA" id="ARBA00022598"/>
    </source>
</evidence>
<evidence type="ECO:0000256" key="10">
    <source>
        <dbReference type="ARBA" id="ARBA00023128"/>
    </source>
</evidence>
<evidence type="ECO:0000256" key="8">
    <source>
        <dbReference type="ARBA" id="ARBA00022840"/>
    </source>
</evidence>
<dbReference type="InterPro" id="IPR045886">
    <property type="entry name" value="ThiF/MoeB/HesA"/>
</dbReference>
<comment type="function">
    <text evidence="12">Catalyzes the ATP-dependent dehydration of threonylcarbamoyladenosine at position 37 (t(6)A37) to form cyclic t(6)A37 (ct(6)A37) in tRNAs that read codons beginning with adenine.</text>
</comment>
<dbReference type="PANTHER" id="PTHR43267:SF2">
    <property type="entry name" value="TRNA THREONYLCARBAMOYLADENOSINE DEHYDRATASE 1-RELATED"/>
    <property type="match status" value="1"/>
</dbReference>
<dbReference type="Pfam" id="PF00899">
    <property type="entry name" value="ThiF"/>
    <property type="match status" value="1"/>
</dbReference>
<dbReference type="SUPFAM" id="SSF69572">
    <property type="entry name" value="Activating enzymes of the ubiquitin-like proteins"/>
    <property type="match status" value="1"/>
</dbReference>
<evidence type="ECO:0000256" key="1">
    <source>
        <dbReference type="ARBA" id="ARBA00004225"/>
    </source>
</evidence>
<evidence type="ECO:0000256" key="5">
    <source>
        <dbReference type="ARBA" id="ARBA00022692"/>
    </source>
</evidence>
<evidence type="ECO:0000313" key="15">
    <source>
        <dbReference type="Proteomes" id="UP000620104"/>
    </source>
</evidence>
<evidence type="ECO:0000259" key="13">
    <source>
        <dbReference type="Pfam" id="PF00899"/>
    </source>
</evidence>
<dbReference type="OrthoDB" id="10265862at2759"/>
<name>A0A8H3TW33_9TREE</name>
<protein>
    <recommendedName>
        <fullName evidence="13">THIF-type NAD/FAD binding fold domain-containing protein</fullName>
    </recommendedName>
</protein>
<keyword evidence="10" id="KW-0496">Mitochondrion</keyword>
<evidence type="ECO:0000256" key="6">
    <source>
        <dbReference type="ARBA" id="ARBA00022741"/>
    </source>
</evidence>
<accession>A0A8H3TW33</accession>
<reference evidence="14" key="1">
    <citation type="submission" date="2020-07" db="EMBL/GenBank/DDBJ databases">
        <title>Draft Genome Sequence of a Deep-Sea Yeast, Naganishia (Cryptococcus) liquefaciens strain N6.</title>
        <authorList>
            <person name="Han Y.W."/>
            <person name="Kajitani R."/>
            <person name="Morimoto H."/>
            <person name="Parhat M."/>
            <person name="Tsubouchi H."/>
            <person name="Bakenova O."/>
            <person name="Ogata M."/>
            <person name="Argunhan B."/>
            <person name="Aoki R."/>
            <person name="Kajiwara S."/>
            <person name="Itoh T."/>
            <person name="Iwasaki H."/>
        </authorList>
    </citation>
    <scope>NUCLEOTIDE SEQUENCE</scope>
    <source>
        <strain evidence="14">N6</strain>
    </source>
</reference>
<dbReference type="GO" id="GO:0008641">
    <property type="term" value="F:ubiquitin-like modifier activating enzyme activity"/>
    <property type="evidence" value="ECO:0007669"/>
    <property type="project" value="InterPro"/>
</dbReference>
<evidence type="ECO:0000256" key="12">
    <source>
        <dbReference type="ARBA" id="ARBA00060084"/>
    </source>
</evidence>
<dbReference type="GO" id="GO:0061504">
    <property type="term" value="P:cyclic threonylcarbamoyladenosine biosynthetic process"/>
    <property type="evidence" value="ECO:0007669"/>
    <property type="project" value="TreeGrafter"/>
</dbReference>
<dbReference type="Gene3D" id="3.40.50.720">
    <property type="entry name" value="NAD(P)-binding Rossmann-like Domain"/>
    <property type="match status" value="1"/>
</dbReference>
<evidence type="ECO:0000256" key="7">
    <source>
        <dbReference type="ARBA" id="ARBA00022787"/>
    </source>
</evidence>
<dbReference type="CDD" id="cd00755">
    <property type="entry name" value="YgdL_like"/>
    <property type="match status" value="1"/>
</dbReference>
<dbReference type="EMBL" id="BLZA01000021">
    <property type="protein sequence ID" value="GHJ87274.1"/>
    <property type="molecule type" value="Genomic_DNA"/>
</dbReference>
<dbReference type="InterPro" id="IPR035985">
    <property type="entry name" value="Ubiquitin-activating_enz"/>
</dbReference>
<keyword evidence="11" id="KW-0472">Membrane</keyword>
<evidence type="ECO:0000313" key="14">
    <source>
        <dbReference type="EMBL" id="GHJ87274.1"/>
    </source>
</evidence>
<dbReference type="GO" id="GO:0005524">
    <property type="term" value="F:ATP binding"/>
    <property type="evidence" value="ECO:0007669"/>
    <property type="project" value="UniProtKB-KW"/>
</dbReference>
<dbReference type="Proteomes" id="UP000620104">
    <property type="component" value="Unassembled WGS sequence"/>
</dbReference>
<feature type="domain" description="THIF-type NAD/FAD binding fold" evidence="13">
    <location>
        <begin position="109"/>
        <end position="376"/>
    </location>
</feature>
<comment type="caution">
    <text evidence="14">The sequence shown here is derived from an EMBL/GenBank/DDBJ whole genome shotgun (WGS) entry which is preliminary data.</text>
</comment>
<evidence type="ECO:0000256" key="2">
    <source>
        <dbReference type="ARBA" id="ARBA00004294"/>
    </source>
</evidence>
<evidence type="ECO:0000256" key="9">
    <source>
        <dbReference type="ARBA" id="ARBA00022989"/>
    </source>
</evidence>
<keyword evidence="8" id="KW-0067">ATP-binding</keyword>
<keyword evidence="5" id="KW-0812">Transmembrane</keyword>
<keyword evidence="7" id="KW-1000">Mitochondrion outer membrane</keyword>
<sequence>MSDSTSRFAQPRVLLAATAATAALVTAGSILGGQAIRRRLRTRELKRQVEADLAGQEWADTTAIGKVNGIEGTEEGGMSPRAPMYAEAGADKVWAPGEYDEELIREQLSRNYTFLGEEGMRKVRDSYVVVVGCGGVGSWCALMLLRSGVSKILLIDFDLTTLSSLNRHAAATLEDVGTPKVEATRRFLKKIAPWAQIETRVGLWRKGTESEGWLEGADWVVDAIDNINTKIELLAHCYKSGLKVFSSMGAGAKCDPTRVQIADISNTYEDALARNVRIRLRRQGIHSGIPVVYSTEVPGEVKLLPLPDDEFERGKVNELGAFDDFRVRILPVLGPLPCIFGLHAATYLLMDLAGKPLEFPLPVKNRRKTYDRLDRDLVARETRLSDDVHKAKRNPMSQDDIAYIFEDLHQGRSTIPPYPVLTKPSLVRWCKDEPLSPWNCVVMSDKEADRHTSEVLQGEKTGAEVWGEETERIVQKRARDARAVWEWRS</sequence>
<comment type="similarity">
    <text evidence="3">Belongs to the HesA/MoeB/ThiF family.</text>
</comment>
<dbReference type="InterPro" id="IPR000594">
    <property type="entry name" value="ThiF_NAD_FAD-bd"/>
</dbReference>
<dbReference type="AlphaFoldDB" id="A0A8H3TW33"/>
<evidence type="ECO:0000256" key="3">
    <source>
        <dbReference type="ARBA" id="ARBA00009919"/>
    </source>
</evidence>
<dbReference type="GO" id="GO:0061503">
    <property type="term" value="F:tRNA threonylcarbamoyladenosine dehydratase"/>
    <property type="evidence" value="ECO:0007669"/>
    <property type="project" value="TreeGrafter"/>
</dbReference>
<dbReference type="GO" id="GO:0005741">
    <property type="term" value="C:mitochondrial outer membrane"/>
    <property type="evidence" value="ECO:0007669"/>
    <property type="project" value="UniProtKB-SubCell"/>
</dbReference>
<organism evidence="14 15">
    <name type="scientific">Naganishia liquefaciens</name>
    <dbReference type="NCBI Taxonomy" id="104408"/>
    <lineage>
        <taxon>Eukaryota</taxon>
        <taxon>Fungi</taxon>
        <taxon>Dikarya</taxon>
        <taxon>Basidiomycota</taxon>
        <taxon>Agaricomycotina</taxon>
        <taxon>Tremellomycetes</taxon>
        <taxon>Filobasidiales</taxon>
        <taxon>Filobasidiaceae</taxon>
        <taxon>Naganishia</taxon>
    </lineage>
</organism>
<evidence type="ECO:0000256" key="11">
    <source>
        <dbReference type="ARBA" id="ARBA00023136"/>
    </source>
</evidence>
<keyword evidence="6" id="KW-0547">Nucleotide-binding</keyword>
<comment type="subcellular location">
    <subcellularLocation>
        <location evidence="1">Mitochondrion membrane</location>
        <topology evidence="1">Multi-pass membrane protein</topology>
    </subcellularLocation>
    <subcellularLocation>
        <location evidence="2">Mitochondrion outer membrane</location>
    </subcellularLocation>
</comment>
<keyword evidence="15" id="KW-1185">Reference proteome</keyword>
<keyword evidence="9" id="KW-1133">Transmembrane helix</keyword>
<keyword evidence="4" id="KW-0436">Ligase</keyword>
<dbReference type="PANTHER" id="PTHR43267">
    <property type="entry name" value="TRNA THREONYLCARBAMOYLADENOSINE DEHYDRATASE"/>
    <property type="match status" value="1"/>
</dbReference>
<dbReference type="FunFam" id="3.40.50.720:FF:000125">
    <property type="entry name" value="tRNA threonylcarbamoyladenosine dehydratase 2-like"/>
    <property type="match status" value="1"/>
</dbReference>